<dbReference type="VEuPathDB" id="FungiDB:F503_02117"/>
<evidence type="ECO:0000256" key="13">
    <source>
        <dbReference type="ARBA" id="ARBA00048679"/>
    </source>
</evidence>
<evidence type="ECO:0000313" key="15">
    <source>
        <dbReference type="EMBL" id="EPE05378.1"/>
    </source>
</evidence>
<evidence type="ECO:0000256" key="8">
    <source>
        <dbReference type="ARBA" id="ARBA00022777"/>
    </source>
</evidence>
<reference evidence="15 16" key="1">
    <citation type="journal article" date="2013" name="BMC Genomics">
        <title>The genome and transcriptome of the pine saprophyte Ophiostoma piceae, and a comparison with the bark beetle-associated pine pathogen Grosmannia clavigera.</title>
        <authorList>
            <person name="Haridas S."/>
            <person name="Wang Y."/>
            <person name="Lim L."/>
            <person name="Massoumi Alamouti S."/>
            <person name="Jackman S."/>
            <person name="Docking R."/>
            <person name="Robertson G."/>
            <person name="Birol I."/>
            <person name="Bohlmann J."/>
            <person name="Breuil C."/>
        </authorList>
    </citation>
    <scope>NUCLEOTIDE SEQUENCE [LARGE SCALE GENOMIC DNA]</scope>
    <source>
        <strain evidence="15 16">UAMH 11346</strain>
    </source>
</reference>
<feature type="domain" description="Protein kinase" evidence="14">
    <location>
        <begin position="13"/>
        <end position="328"/>
    </location>
</feature>
<evidence type="ECO:0000259" key="14">
    <source>
        <dbReference type="PROSITE" id="PS50011"/>
    </source>
</evidence>
<dbReference type="PANTHER" id="PTHR44329">
    <property type="entry name" value="SERINE/THREONINE-PROTEIN KINASE TNNI3K-RELATED"/>
    <property type="match status" value="1"/>
</dbReference>
<evidence type="ECO:0000256" key="1">
    <source>
        <dbReference type="ARBA" id="ARBA00003747"/>
    </source>
</evidence>
<dbReference type="PANTHER" id="PTHR44329:SF288">
    <property type="entry name" value="MITOGEN-ACTIVATED PROTEIN KINASE KINASE KINASE 20"/>
    <property type="match status" value="1"/>
</dbReference>
<name>S3CGH0_OPHP1</name>
<dbReference type="Gene3D" id="1.10.510.10">
    <property type="entry name" value="Transferase(Phosphotransferase) domain 1"/>
    <property type="match status" value="1"/>
</dbReference>
<gene>
    <name evidence="15" type="ORF">F503_02117</name>
</gene>
<dbReference type="Pfam" id="PF00069">
    <property type="entry name" value="Pkinase"/>
    <property type="match status" value="1"/>
</dbReference>
<dbReference type="EMBL" id="KE148156">
    <property type="protein sequence ID" value="EPE05378.1"/>
    <property type="molecule type" value="Genomic_DNA"/>
</dbReference>
<keyword evidence="6" id="KW-0808">Transferase</keyword>
<dbReference type="Proteomes" id="UP000016923">
    <property type="component" value="Unassembled WGS sequence"/>
</dbReference>
<sequence length="328" mass="36878">MAQNAFPIEERLRILRTMINKGNTGVVMLLPGGDRVIKSPVPWASEYLRQFQREQLRREIDVYLYLPQGHRRLIRMLEYNYNSGDDRESEDVSITLEYMPNHSLRSYLQGGAQFPNPDDEQRARGAAIPQRRRASWALEATDGVVLLHTHGILHADLRPDNMLLDDQLHLRLIDFSGCSLRGTPALSYESAAFYMPRTPENSNGKVGCSVATDLFALGSTLFQIMTCFPPWDGQSHDETEAHYERGEFPPLVKDGPDGNTTPILFSDIIWRCWHGQIATSADVLVALQAEIRATFGPEDLAFIEQESGISLGEARAVQNLIPLTLENA</sequence>
<dbReference type="PROSITE" id="PS00109">
    <property type="entry name" value="PROTEIN_KINASE_TYR"/>
    <property type="match status" value="1"/>
</dbReference>
<evidence type="ECO:0000256" key="10">
    <source>
        <dbReference type="ARBA" id="ARBA00030980"/>
    </source>
</evidence>
<comment type="catalytic activity">
    <reaction evidence="12">
        <text>L-threonyl-[protein] + ATP = O-phospho-L-threonyl-[protein] + ADP + H(+)</text>
        <dbReference type="Rhea" id="RHEA:46608"/>
        <dbReference type="Rhea" id="RHEA-COMP:11060"/>
        <dbReference type="Rhea" id="RHEA-COMP:11605"/>
        <dbReference type="ChEBI" id="CHEBI:15378"/>
        <dbReference type="ChEBI" id="CHEBI:30013"/>
        <dbReference type="ChEBI" id="CHEBI:30616"/>
        <dbReference type="ChEBI" id="CHEBI:61977"/>
        <dbReference type="ChEBI" id="CHEBI:456216"/>
        <dbReference type="EC" id="2.7.11.1"/>
    </reaction>
</comment>
<dbReference type="HOGENOM" id="CLU_000288_31_3_1"/>
<dbReference type="OMA" id="ILRTMIN"/>
<keyword evidence="16" id="KW-1185">Reference proteome</keyword>
<dbReference type="STRING" id="1262450.S3CGH0"/>
<keyword evidence="7" id="KW-0547">Nucleotide-binding</keyword>
<dbReference type="GO" id="GO:0004674">
    <property type="term" value="F:protein serine/threonine kinase activity"/>
    <property type="evidence" value="ECO:0007669"/>
    <property type="project" value="UniProtKB-EC"/>
</dbReference>
<accession>S3CGH0</accession>
<evidence type="ECO:0000256" key="11">
    <source>
        <dbReference type="ARBA" id="ARBA00033194"/>
    </source>
</evidence>
<dbReference type="GO" id="GO:0005524">
    <property type="term" value="F:ATP binding"/>
    <property type="evidence" value="ECO:0007669"/>
    <property type="project" value="UniProtKB-KW"/>
</dbReference>
<dbReference type="EC" id="2.7.11.1" evidence="3"/>
<evidence type="ECO:0000256" key="2">
    <source>
        <dbReference type="ARBA" id="ARBA00011534"/>
    </source>
</evidence>
<evidence type="ECO:0000256" key="6">
    <source>
        <dbReference type="ARBA" id="ARBA00022679"/>
    </source>
</evidence>
<evidence type="ECO:0000256" key="5">
    <source>
        <dbReference type="ARBA" id="ARBA00019973"/>
    </source>
</evidence>
<dbReference type="InterPro" id="IPR008266">
    <property type="entry name" value="Tyr_kinase_AS"/>
</dbReference>
<keyword evidence="8 15" id="KW-0418">Kinase</keyword>
<dbReference type="InterPro" id="IPR011009">
    <property type="entry name" value="Kinase-like_dom_sf"/>
</dbReference>
<evidence type="ECO:0000256" key="4">
    <source>
        <dbReference type="ARBA" id="ARBA00013948"/>
    </source>
</evidence>
<dbReference type="PROSITE" id="PS50011">
    <property type="entry name" value="PROTEIN_KINASE_DOM"/>
    <property type="match status" value="1"/>
</dbReference>
<dbReference type="InterPro" id="IPR051681">
    <property type="entry name" value="Ser/Thr_Kinases-Pseudokinases"/>
</dbReference>
<comment type="catalytic activity">
    <reaction evidence="13">
        <text>L-seryl-[protein] + ATP = O-phospho-L-seryl-[protein] + ADP + H(+)</text>
        <dbReference type="Rhea" id="RHEA:17989"/>
        <dbReference type="Rhea" id="RHEA-COMP:9863"/>
        <dbReference type="Rhea" id="RHEA-COMP:11604"/>
        <dbReference type="ChEBI" id="CHEBI:15378"/>
        <dbReference type="ChEBI" id="CHEBI:29999"/>
        <dbReference type="ChEBI" id="CHEBI:30616"/>
        <dbReference type="ChEBI" id="CHEBI:83421"/>
        <dbReference type="ChEBI" id="CHEBI:456216"/>
        <dbReference type="EC" id="2.7.11.1"/>
    </reaction>
</comment>
<evidence type="ECO:0000256" key="7">
    <source>
        <dbReference type="ARBA" id="ARBA00022741"/>
    </source>
</evidence>
<evidence type="ECO:0000313" key="16">
    <source>
        <dbReference type="Proteomes" id="UP000016923"/>
    </source>
</evidence>
<evidence type="ECO:0000256" key="9">
    <source>
        <dbReference type="ARBA" id="ARBA00022840"/>
    </source>
</evidence>
<dbReference type="eggNOG" id="KOG0580">
    <property type="taxonomic scope" value="Eukaryota"/>
</dbReference>
<evidence type="ECO:0000256" key="12">
    <source>
        <dbReference type="ARBA" id="ARBA00047899"/>
    </source>
</evidence>
<dbReference type="InterPro" id="IPR000719">
    <property type="entry name" value="Prot_kinase_dom"/>
</dbReference>
<proteinExistence type="predicted"/>
<evidence type="ECO:0000256" key="3">
    <source>
        <dbReference type="ARBA" id="ARBA00012513"/>
    </source>
</evidence>
<organism evidence="15 16">
    <name type="scientific">Ophiostoma piceae (strain UAMH 11346)</name>
    <name type="common">Sap stain fungus</name>
    <dbReference type="NCBI Taxonomy" id="1262450"/>
    <lineage>
        <taxon>Eukaryota</taxon>
        <taxon>Fungi</taxon>
        <taxon>Dikarya</taxon>
        <taxon>Ascomycota</taxon>
        <taxon>Pezizomycotina</taxon>
        <taxon>Sordariomycetes</taxon>
        <taxon>Sordariomycetidae</taxon>
        <taxon>Ophiostomatales</taxon>
        <taxon>Ophiostomataceae</taxon>
        <taxon>Ophiostoma</taxon>
    </lineage>
</organism>
<comment type="subunit">
    <text evidence="2">Component of the EKC/KEOPS complex composed of at least BUD32, CGI121, GON7, KAE1 and PCC1; the whole complex dimerizes.</text>
</comment>
<protein>
    <recommendedName>
        <fullName evidence="5">EKC/KEOPS complex subunit BUD32</fullName>
        <ecNumber evidence="3">2.7.11.1</ecNumber>
    </recommendedName>
    <alternativeName>
        <fullName evidence="10 11">Atypical Serine/threonine protein kinase BUD32</fullName>
    </alternativeName>
    <alternativeName>
        <fullName evidence="4">EKC/KEOPS complex subunit bud32</fullName>
    </alternativeName>
</protein>
<dbReference type="OrthoDB" id="1668230at2759"/>
<comment type="function">
    <text evidence="1">Component of the EKC/KEOPS complex that is required for the formation of a threonylcarbamoyl group on adenosine at position 37 (t(6)A37) in tRNAs that read codons beginning with adenine. The complex is probably involved in the transfer of the threonylcarbamoyl moiety of threonylcarbamoyl-AMP (TC-AMP) to the N6 group of A37. BUD32 has ATPase activity in the context of the EKC/KEOPS complex and likely plays a supporting role to the catalytic subunit KAE1. The EKC/KEOPS complex also promotes both telomere uncapping and telomere elongation. The complex is required for efficient recruitment of transcriptional coactivators.</text>
</comment>
<keyword evidence="9" id="KW-0067">ATP-binding</keyword>
<dbReference type="AlphaFoldDB" id="S3CGH0"/>
<dbReference type="SUPFAM" id="SSF56112">
    <property type="entry name" value="Protein kinase-like (PK-like)"/>
    <property type="match status" value="1"/>
</dbReference>